<dbReference type="CDD" id="cd00761">
    <property type="entry name" value="Glyco_tranf_GTA_type"/>
    <property type="match status" value="1"/>
</dbReference>
<dbReference type="KEGG" id="tee:Tel_13560"/>
<proteinExistence type="inferred from homology"/>
<feature type="domain" description="Glycosyltransferase 2-like" evidence="4">
    <location>
        <begin position="4"/>
        <end position="175"/>
    </location>
</feature>
<name>A0A0S2TFX9_9GAMM</name>
<dbReference type="Pfam" id="PF00535">
    <property type="entry name" value="Glycos_transf_2"/>
    <property type="match status" value="1"/>
</dbReference>
<dbReference type="GO" id="GO:0016757">
    <property type="term" value="F:glycosyltransferase activity"/>
    <property type="evidence" value="ECO:0007669"/>
    <property type="project" value="UniProtKB-KW"/>
</dbReference>
<accession>A0A0S2TFX9</accession>
<dbReference type="InterPro" id="IPR029044">
    <property type="entry name" value="Nucleotide-diphossugar_trans"/>
</dbReference>
<dbReference type="Gene3D" id="3.90.550.10">
    <property type="entry name" value="Spore Coat Polysaccharide Biosynthesis Protein SpsA, Chain A"/>
    <property type="match status" value="1"/>
</dbReference>
<evidence type="ECO:0000256" key="1">
    <source>
        <dbReference type="ARBA" id="ARBA00006739"/>
    </source>
</evidence>
<dbReference type="SUPFAM" id="SSF53448">
    <property type="entry name" value="Nucleotide-diphospho-sugar transferases"/>
    <property type="match status" value="1"/>
</dbReference>
<keyword evidence="3" id="KW-0808">Transferase</keyword>
<sequence>MDFTVIICTYNRSGNLPVCLDHLARQEGVEGLDWEVLVVDNNSSDDTRQVVERLAETLPIRIRYSFEAEQGLNNARNHGVNDSGGKYFCYVDDDILVKSDWLAALYEALEQNDADAVGGRIHLDPDIKLPPWVTPEVWGFLGYQDYGEEPFRMDGVVQYPYGGNMSFNRRVVDKIGLFNPKVGRKGQGRKRGELFKGAETDYFHRLAATDDARIFYQPKAIVYHQILPHQLERKYFLTIHYNAGFQKAYYDEKQFGRRLFAVPLFLYPQFARAGGKYLWQLATRGPHRAFRQLMTVGHFLGTMKGYRKAYQEAR</sequence>
<dbReference type="STRING" id="1748243.Tel_13560"/>
<evidence type="ECO:0000313" key="5">
    <source>
        <dbReference type="EMBL" id="ALP54075.1"/>
    </source>
</evidence>
<keyword evidence="2" id="KW-0328">Glycosyltransferase</keyword>
<dbReference type="PANTHER" id="PTHR43179:SF12">
    <property type="entry name" value="GALACTOFURANOSYLTRANSFERASE GLFT2"/>
    <property type="match status" value="1"/>
</dbReference>
<keyword evidence="6" id="KW-1185">Reference proteome</keyword>
<protein>
    <recommendedName>
        <fullName evidence="4">Glycosyltransferase 2-like domain-containing protein</fullName>
    </recommendedName>
</protein>
<evidence type="ECO:0000313" key="6">
    <source>
        <dbReference type="Proteomes" id="UP000055136"/>
    </source>
</evidence>
<dbReference type="InterPro" id="IPR001173">
    <property type="entry name" value="Glyco_trans_2-like"/>
</dbReference>
<gene>
    <name evidence="5" type="ORF">Tel_13560</name>
</gene>
<dbReference type="EMBL" id="CP013099">
    <property type="protein sequence ID" value="ALP54075.1"/>
    <property type="molecule type" value="Genomic_DNA"/>
</dbReference>
<dbReference type="AlphaFoldDB" id="A0A0S2TFX9"/>
<organism evidence="5 6">
    <name type="scientific">Candidatus Tenderia electrophaga</name>
    <dbReference type="NCBI Taxonomy" id="1748243"/>
    <lineage>
        <taxon>Bacteria</taxon>
        <taxon>Pseudomonadati</taxon>
        <taxon>Pseudomonadota</taxon>
        <taxon>Gammaproteobacteria</taxon>
        <taxon>Candidatus Tenderiales</taxon>
        <taxon>Candidatus Tenderiaceae</taxon>
        <taxon>Candidatus Tenderia</taxon>
    </lineage>
</organism>
<dbReference type="Proteomes" id="UP000055136">
    <property type="component" value="Chromosome"/>
</dbReference>
<evidence type="ECO:0000256" key="2">
    <source>
        <dbReference type="ARBA" id="ARBA00022676"/>
    </source>
</evidence>
<reference evidence="5" key="1">
    <citation type="submission" date="2015-10" db="EMBL/GenBank/DDBJ databases">
        <title>Description of Candidatus Tenderia electrophaga gen. nov, sp. nov., an Uncultivated Electroautotroph from a Biocathode Enrichment.</title>
        <authorList>
            <person name="Eddie B.J."/>
            <person name="Malanoski A.P."/>
            <person name="Wang Z."/>
            <person name="Hall R.J."/>
            <person name="Oh S.D."/>
            <person name="Heiner C."/>
            <person name="Lin B."/>
            <person name="Strycharz-Glaven S.M."/>
        </authorList>
    </citation>
    <scope>NUCLEOTIDE SEQUENCE [LARGE SCALE GENOMIC DNA]</scope>
    <source>
        <strain evidence="5">NRL1</strain>
    </source>
</reference>
<comment type="similarity">
    <text evidence="1">Belongs to the glycosyltransferase 2 family.</text>
</comment>
<evidence type="ECO:0000259" key="4">
    <source>
        <dbReference type="Pfam" id="PF00535"/>
    </source>
</evidence>
<evidence type="ECO:0000256" key="3">
    <source>
        <dbReference type="ARBA" id="ARBA00022679"/>
    </source>
</evidence>
<dbReference type="PANTHER" id="PTHR43179">
    <property type="entry name" value="RHAMNOSYLTRANSFERASE WBBL"/>
    <property type="match status" value="1"/>
</dbReference>